<dbReference type="InterPro" id="IPR001245">
    <property type="entry name" value="Ser-Thr/Tyr_kinase_cat_dom"/>
</dbReference>
<organism evidence="2 3">
    <name type="scientific">Caenorhabditis japonica</name>
    <dbReference type="NCBI Taxonomy" id="281687"/>
    <lineage>
        <taxon>Eukaryota</taxon>
        <taxon>Metazoa</taxon>
        <taxon>Ecdysozoa</taxon>
        <taxon>Nematoda</taxon>
        <taxon>Chromadorea</taxon>
        <taxon>Rhabditida</taxon>
        <taxon>Rhabditina</taxon>
        <taxon>Rhabditomorpha</taxon>
        <taxon>Rhabditoidea</taxon>
        <taxon>Rhabditidae</taxon>
        <taxon>Peloderinae</taxon>
        <taxon>Caenorhabditis</taxon>
    </lineage>
</organism>
<feature type="domain" description="Serine-threonine/tyrosine-protein kinase catalytic" evidence="1">
    <location>
        <begin position="9"/>
        <end position="75"/>
    </location>
</feature>
<protein>
    <submittedName>
        <fullName evidence="2">PK_Tyr_Ser-Thr domain-containing protein</fullName>
    </submittedName>
</protein>
<reference evidence="3" key="1">
    <citation type="submission" date="2010-08" db="EMBL/GenBank/DDBJ databases">
        <authorList>
            <consortium name="Caenorhabditis japonica Sequencing Consortium"/>
            <person name="Wilson R.K."/>
        </authorList>
    </citation>
    <scope>NUCLEOTIDE SEQUENCE [LARGE SCALE GENOMIC DNA]</scope>
    <source>
        <strain evidence="3">DF5081</strain>
    </source>
</reference>
<dbReference type="GO" id="GO:0004672">
    <property type="term" value="F:protein kinase activity"/>
    <property type="evidence" value="ECO:0007669"/>
    <property type="project" value="InterPro"/>
</dbReference>
<dbReference type="SUPFAM" id="SSF56112">
    <property type="entry name" value="Protein kinase-like (PK-like)"/>
    <property type="match status" value="1"/>
</dbReference>
<sequence length="105" mass="11634">MQNKPLKGWGITCYEVFADGLEPFDTFTNAQCKADILAGKFLQLPTNTPDAVKKYISGMIFVEASRRAAMSEVVFEFEKIVLLETPAGGPKQKNVKVLKPRPKGK</sequence>
<evidence type="ECO:0000259" key="1">
    <source>
        <dbReference type="Pfam" id="PF07714"/>
    </source>
</evidence>
<dbReference type="Gene3D" id="1.10.510.10">
    <property type="entry name" value="Transferase(Phosphotransferase) domain 1"/>
    <property type="match status" value="1"/>
</dbReference>
<reference evidence="2" key="2">
    <citation type="submission" date="2022-06" db="UniProtKB">
        <authorList>
            <consortium name="EnsemblMetazoa"/>
        </authorList>
    </citation>
    <scope>IDENTIFICATION</scope>
    <source>
        <strain evidence="2">DF5081</strain>
    </source>
</reference>
<dbReference type="InterPro" id="IPR011009">
    <property type="entry name" value="Kinase-like_dom_sf"/>
</dbReference>
<dbReference type="AlphaFoldDB" id="A0A8R1E1G5"/>
<keyword evidence="3" id="KW-1185">Reference proteome</keyword>
<dbReference type="EnsemblMetazoa" id="CJA16396.1">
    <property type="protein sequence ID" value="CJA16396.1"/>
    <property type="gene ID" value="WBGene00135600"/>
</dbReference>
<evidence type="ECO:0000313" key="2">
    <source>
        <dbReference type="EnsemblMetazoa" id="CJA16396.1"/>
    </source>
</evidence>
<accession>A0A8R1E1G5</accession>
<proteinExistence type="predicted"/>
<dbReference type="Proteomes" id="UP000005237">
    <property type="component" value="Unassembled WGS sequence"/>
</dbReference>
<name>A0A8R1E1G5_CAEJA</name>
<dbReference type="Pfam" id="PF07714">
    <property type="entry name" value="PK_Tyr_Ser-Thr"/>
    <property type="match status" value="1"/>
</dbReference>
<evidence type="ECO:0000313" key="3">
    <source>
        <dbReference type="Proteomes" id="UP000005237"/>
    </source>
</evidence>